<organism evidence="1 2">
    <name type="scientific">Paenibacillus taihuensis</name>
    <dbReference type="NCBI Taxonomy" id="1156355"/>
    <lineage>
        <taxon>Bacteria</taxon>
        <taxon>Bacillati</taxon>
        <taxon>Bacillota</taxon>
        <taxon>Bacilli</taxon>
        <taxon>Bacillales</taxon>
        <taxon>Paenibacillaceae</taxon>
        <taxon>Paenibacillus</taxon>
    </lineage>
</organism>
<gene>
    <name evidence="1" type="ORF">A8990_11148</name>
</gene>
<keyword evidence="2" id="KW-1185">Reference proteome</keyword>
<evidence type="ECO:0000313" key="2">
    <source>
        <dbReference type="Proteomes" id="UP000256304"/>
    </source>
</evidence>
<name>A0A3D9S1G6_9BACL</name>
<reference evidence="1 2" key="1">
    <citation type="submission" date="2018-08" db="EMBL/GenBank/DDBJ databases">
        <title>Genomic Encyclopedia of Type Strains, Phase III (KMG-III): the genomes of soil and plant-associated and newly described type strains.</title>
        <authorList>
            <person name="Whitman W."/>
        </authorList>
    </citation>
    <scope>NUCLEOTIDE SEQUENCE [LARGE SCALE GENOMIC DNA]</scope>
    <source>
        <strain evidence="1 2">CGMCC 1.10966</strain>
    </source>
</reference>
<accession>A0A3D9S1G6</accession>
<evidence type="ECO:0000313" key="1">
    <source>
        <dbReference type="EMBL" id="REE86151.1"/>
    </source>
</evidence>
<dbReference type="EMBL" id="QTTN01000011">
    <property type="protein sequence ID" value="REE86151.1"/>
    <property type="molecule type" value="Genomic_DNA"/>
</dbReference>
<dbReference type="Proteomes" id="UP000256304">
    <property type="component" value="Unassembled WGS sequence"/>
</dbReference>
<proteinExistence type="predicted"/>
<sequence length="55" mass="6662">MGAACFYETNERINKLVHGRPVADGYNYVNKSFNSYIVTWRKIIHNWRGFYLYRQ</sequence>
<protein>
    <submittedName>
        <fullName evidence="1">Uncharacterized protein</fullName>
    </submittedName>
</protein>
<dbReference type="AlphaFoldDB" id="A0A3D9S1G6"/>
<comment type="caution">
    <text evidence="1">The sequence shown here is derived from an EMBL/GenBank/DDBJ whole genome shotgun (WGS) entry which is preliminary data.</text>
</comment>